<protein>
    <submittedName>
        <fullName evidence="2">Uncharacterized protein</fullName>
    </submittedName>
</protein>
<proteinExistence type="predicted"/>
<evidence type="ECO:0000256" key="1">
    <source>
        <dbReference type="SAM" id="MobiDB-lite"/>
    </source>
</evidence>
<dbReference type="Proteomes" id="UP001175226">
    <property type="component" value="Unassembled WGS sequence"/>
</dbReference>
<accession>A0AA39JZL9</accession>
<organism evidence="2 3">
    <name type="scientific">Armillaria borealis</name>
    <dbReference type="NCBI Taxonomy" id="47425"/>
    <lineage>
        <taxon>Eukaryota</taxon>
        <taxon>Fungi</taxon>
        <taxon>Dikarya</taxon>
        <taxon>Basidiomycota</taxon>
        <taxon>Agaricomycotina</taxon>
        <taxon>Agaricomycetes</taxon>
        <taxon>Agaricomycetidae</taxon>
        <taxon>Agaricales</taxon>
        <taxon>Marasmiineae</taxon>
        <taxon>Physalacriaceae</taxon>
        <taxon>Armillaria</taxon>
    </lineage>
</organism>
<comment type="caution">
    <text evidence="2">The sequence shown here is derived from an EMBL/GenBank/DDBJ whole genome shotgun (WGS) entry which is preliminary data.</text>
</comment>
<feature type="compositionally biased region" description="Basic and acidic residues" evidence="1">
    <location>
        <begin position="1"/>
        <end position="28"/>
    </location>
</feature>
<reference evidence="2" key="1">
    <citation type="submission" date="2023-06" db="EMBL/GenBank/DDBJ databases">
        <authorList>
            <consortium name="Lawrence Berkeley National Laboratory"/>
            <person name="Ahrendt S."/>
            <person name="Sahu N."/>
            <person name="Indic B."/>
            <person name="Wong-Bajracharya J."/>
            <person name="Merenyi Z."/>
            <person name="Ke H.-M."/>
            <person name="Monk M."/>
            <person name="Kocsube S."/>
            <person name="Drula E."/>
            <person name="Lipzen A."/>
            <person name="Balint B."/>
            <person name="Henrissat B."/>
            <person name="Andreopoulos B."/>
            <person name="Martin F.M."/>
            <person name="Harder C.B."/>
            <person name="Rigling D."/>
            <person name="Ford K.L."/>
            <person name="Foster G.D."/>
            <person name="Pangilinan J."/>
            <person name="Papanicolaou A."/>
            <person name="Barry K."/>
            <person name="LaButti K."/>
            <person name="Viragh M."/>
            <person name="Koriabine M."/>
            <person name="Yan M."/>
            <person name="Riley R."/>
            <person name="Champramary S."/>
            <person name="Plett K.L."/>
            <person name="Tsai I.J."/>
            <person name="Slot J."/>
            <person name="Sipos G."/>
            <person name="Plett J."/>
            <person name="Nagy L.G."/>
            <person name="Grigoriev I.V."/>
        </authorList>
    </citation>
    <scope>NUCLEOTIDE SEQUENCE</scope>
    <source>
        <strain evidence="2">FPL87.14</strain>
    </source>
</reference>
<evidence type="ECO:0000313" key="2">
    <source>
        <dbReference type="EMBL" id="KAK0449518.1"/>
    </source>
</evidence>
<dbReference type="EMBL" id="JAUEPT010000008">
    <property type="protein sequence ID" value="KAK0449518.1"/>
    <property type="molecule type" value="Genomic_DNA"/>
</dbReference>
<feature type="region of interest" description="Disordered" evidence="1">
    <location>
        <begin position="134"/>
        <end position="155"/>
    </location>
</feature>
<name>A0AA39JZL9_9AGAR</name>
<gene>
    <name evidence="2" type="ORF">EV421DRAFT_1424693</name>
</gene>
<dbReference type="AlphaFoldDB" id="A0AA39JZL9"/>
<feature type="compositionally biased region" description="Acidic residues" evidence="1">
    <location>
        <begin position="44"/>
        <end position="63"/>
    </location>
</feature>
<sequence length="232" mass="26198">MFQKGMGKEIDHPEGAQRRTRNSEREFSVKTNRHKQRREYLPSDIEDFIFTEGEDEDGSDEYIDSPTENDFSTDTEDSVELRQLRPRKRAPDNSPCDFKRMLSAESSLSSIATKISSGITEVHSDNDELSSVIEISSDSESEEDEHSKGLQSVPTQLVPYSKRRQLSSVNQCVSGPEGRRTDIVYQVAEPLITLTGSPSLPQRPPTKLRRLRRWVATSRLGSEGLPVRSIQA</sequence>
<evidence type="ECO:0000313" key="3">
    <source>
        <dbReference type="Proteomes" id="UP001175226"/>
    </source>
</evidence>
<feature type="region of interest" description="Disordered" evidence="1">
    <location>
        <begin position="1"/>
        <end position="97"/>
    </location>
</feature>
<keyword evidence="3" id="KW-1185">Reference proteome</keyword>